<feature type="domain" description="EAL" evidence="2">
    <location>
        <begin position="408"/>
        <end position="651"/>
    </location>
</feature>
<proteinExistence type="predicted"/>
<dbReference type="InterPro" id="IPR029787">
    <property type="entry name" value="Nucleotide_cyclase"/>
</dbReference>
<dbReference type="Gene3D" id="3.20.20.450">
    <property type="entry name" value="EAL domain"/>
    <property type="match status" value="1"/>
</dbReference>
<reference evidence="4 5" key="1">
    <citation type="journal article" date="2018" name="Environ. Microbiol.">
        <title>Isolation and genomic characterization of Novimethylophilus kurashikiensis gen. nov. sp. nov., a new lanthanide-dependent methylotrophic species of Methylophilaceae.</title>
        <authorList>
            <person name="Lv H."/>
            <person name="Sahin N."/>
            <person name="Tani A."/>
        </authorList>
    </citation>
    <scope>NUCLEOTIDE SEQUENCE [LARGE SCALE GENOMIC DNA]</scope>
    <source>
        <strain evidence="4 5">La2-4</strain>
    </source>
</reference>
<dbReference type="CDD" id="cd01949">
    <property type="entry name" value="GGDEF"/>
    <property type="match status" value="1"/>
</dbReference>
<comment type="caution">
    <text evidence="4">The sequence shown here is derived from an EMBL/GenBank/DDBJ whole genome shotgun (WGS) entry which is preliminary data.</text>
</comment>
<dbReference type="OrthoDB" id="5894408at2"/>
<dbReference type="EMBL" id="BDOQ01000001">
    <property type="protein sequence ID" value="GBG12473.1"/>
    <property type="molecule type" value="Genomic_DNA"/>
</dbReference>
<keyword evidence="5" id="KW-1185">Reference proteome</keyword>
<dbReference type="Gene3D" id="3.30.110.200">
    <property type="match status" value="1"/>
</dbReference>
<dbReference type="SMART" id="SM00052">
    <property type="entry name" value="EAL"/>
    <property type="match status" value="1"/>
</dbReference>
<dbReference type="Pfam" id="PF00563">
    <property type="entry name" value="EAL"/>
    <property type="match status" value="1"/>
</dbReference>
<feature type="domain" description="GGDEF" evidence="3">
    <location>
        <begin position="263"/>
        <end position="397"/>
    </location>
</feature>
<dbReference type="PROSITE" id="PS50883">
    <property type="entry name" value="EAL"/>
    <property type="match status" value="1"/>
</dbReference>
<feature type="transmembrane region" description="Helical" evidence="1">
    <location>
        <begin position="6"/>
        <end position="25"/>
    </location>
</feature>
<accession>A0A2R5F691</accession>
<sequence>MTLLKQLLAMIVLLFVMLFAGNFTLSVQNTRSYLNNQLKTISQDTATSLGMTLSPHVSAKDFVMVERMVSAVSDSGYYREVKVSDVEGKPIVDKVQQVNLNEVPKWFIERFPLETPTGEALIMNGWQQAGVVKVLVNPGYAYMALWTSAMQSFWWFAGMSVLASVLGVLALHIILRPLRAVEAQARAICDREYPVQTKLPWTIELRSVVEAMNRMTGKVKEMFEEQASSIERLRSENYRDPLTGLANRRYFEMQLKQLIDTAKHGAVLLFELKDFKEYNNKRGYQAGDELLRNTAGFLEAICKAQPNPEFFTVHLSGASFAIVIYNVDEQEARDLGDQIVRALPRYKERGLVDGEEVGHLGIALFGNNTYGEVMSAADLALRTAQQEGPNTMHLINPAQSGASTVNTSTRWGEILKDALNSNRITLLLQPVKDAIDPDRNTILHYESLMRLTDEKGEVIPAVVYTPMAKRHGLTTAFDKAMITEVMSRLASKRYGDTPIAVNLFPASVQNKEFVDWLCGELAKNPDAASRLLIELSEYGVIENIDALAEFIGRLFMYRTRVGLDHFGRGFSSFGYLSKLKLDYIKVDGSYVRGIIDNKDNQFFVESVTKVAHGLDVKVYAVSVENDEEWNLLVSLRLDGVQGYGVGRPADI</sequence>
<dbReference type="InterPro" id="IPR043128">
    <property type="entry name" value="Rev_trsase/Diguanyl_cyclase"/>
</dbReference>
<dbReference type="InterPro" id="IPR050706">
    <property type="entry name" value="Cyclic-di-GMP_PDE-like"/>
</dbReference>
<dbReference type="SUPFAM" id="SSF55073">
    <property type="entry name" value="Nucleotide cyclase"/>
    <property type="match status" value="1"/>
</dbReference>
<dbReference type="InterPro" id="IPR001633">
    <property type="entry name" value="EAL_dom"/>
</dbReference>
<protein>
    <recommendedName>
        <fullName evidence="6">Diguanylate cyclase</fullName>
    </recommendedName>
</protein>
<dbReference type="PROSITE" id="PS50887">
    <property type="entry name" value="GGDEF"/>
    <property type="match status" value="1"/>
</dbReference>
<evidence type="ECO:0000313" key="4">
    <source>
        <dbReference type="EMBL" id="GBG12473.1"/>
    </source>
</evidence>
<gene>
    <name evidence="4" type="ORF">NMK_0004</name>
</gene>
<evidence type="ECO:0000256" key="1">
    <source>
        <dbReference type="SAM" id="Phobius"/>
    </source>
</evidence>
<evidence type="ECO:0000313" key="5">
    <source>
        <dbReference type="Proteomes" id="UP000245081"/>
    </source>
</evidence>
<evidence type="ECO:0008006" key="6">
    <source>
        <dbReference type="Google" id="ProtNLM"/>
    </source>
</evidence>
<dbReference type="Proteomes" id="UP000245081">
    <property type="component" value="Unassembled WGS sequence"/>
</dbReference>
<dbReference type="Gene3D" id="6.20.270.20">
    <property type="entry name" value="LapD/MoxY periplasmic domain"/>
    <property type="match status" value="1"/>
</dbReference>
<dbReference type="Gene3D" id="3.30.70.270">
    <property type="match status" value="1"/>
</dbReference>
<evidence type="ECO:0000259" key="2">
    <source>
        <dbReference type="PROSITE" id="PS50883"/>
    </source>
</evidence>
<dbReference type="GO" id="GO:0071111">
    <property type="term" value="F:cyclic-guanylate-specific phosphodiesterase activity"/>
    <property type="evidence" value="ECO:0007669"/>
    <property type="project" value="InterPro"/>
</dbReference>
<keyword evidence="1" id="KW-0472">Membrane</keyword>
<dbReference type="PANTHER" id="PTHR33121">
    <property type="entry name" value="CYCLIC DI-GMP PHOSPHODIESTERASE PDEF"/>
    <property type="match status" value="1"/>
</dbReference>
<dbReference type="NCBIfam" id="TIGR00254">
    <property type="entry name" value="GGDEF"/>
    <property type="match status" value="1"/>
</dbReference>
<dbReference type="InterPro" id="IPR032244">
    <property type="entry name" value="LapD_MoxY_N"/>
</dbReference>
<keyword evidence="1" id="KW-1133">Transmembrane helix</keyword>
<dbReference type="SMART" id="SM00267">
    <property type="entry name" value="GGDEF"/>
    <property type="match status" value="1"/>
</dbReference>
<dbReference type="InterPro" id="IPR035919">
    <property type="entry name" value="EAL_sf"/>
</dbReference>
<evidence type="ECO:0000259" key="3">
    <source>
        <dbReference type="PROSITE" id="PS50887"/>
    </source>
</evidence>
<dbReference type="PANTHER" id="PTHR33121:SF79">
    <property type="entry name" value="CYCLIC DI-GMP PHOSPHODIESTERASE PDED-RELATED"/>
    <property type="match status" value="1"/>
</dbReference>
<name>A0A2R5F691_9PROT</name>
<dbReference type="Pfam" id="PF16448">
    <property type="entry name" value="LapD_MoxY_N"/>
    <property type="match status" value="1"/>
</dbReference>
<dbReference type="RefSeq" id="WP_109013713.1">
    <property type="nucleotide sequence ID" value="NZ_BDOQ01000001.1"/>
</dbReference>
<organism evidence="4 5">
    <name type="scientific">Novimethylophilus kurashikiensis</name>
    <dbReference type="NCBI Taxonomy" id="1825523"/>
    <lineage>
        <taxon>Bacteria</taxon>
        <taxon>Pseudomonadati</taxon>
        <taxon>Pseudomonadota</taxon>
        <taxon>Betaproteobacteria</taxon>
        <taxon>Nitrosomonadales</taxon>
        <taxon>Methylophilaceae</taxon>
        <taxon>Novimethylophilus</taxon>
    </lineage>
</organism>
<dbReference type="AlphaFoldDB" id="A0A2R5F691"/>
<dbReference type="InterPro" id="IPR042461">
    <property type="entry name" value="LapD_MoxY_peri_C"/>
</dbReference>
<feature type="transmembrane region" description="Helical" evidence="1">
    <location>
        <begin position="153"/>
        <end position="175"/>
    </location>
</feature>
<dbReference type="Pfam" id="PF00990">
    <property type="entry name" value="GGDEF"/>
    <property type="match status" value="1"/>
</dbReference>
<dbReference type="InterPro" id="IPR000160">
    <property type="entry name" value="GGDEF_dom"/>
</dbReference>
<keyword evidence="1" id="KW-0812">Transmembrane</keyword>
<dbReference type="SUPFAM" id="SSF141868">
    <property type="entry name" value="EAL domain-like"/>
    <property type="match status" value="1"/>
</dbReference>
<dbReference type="CDD" id="cd01948">
    <property type="entry name" value="EAL"/>
    <property type="match status" value="1"/>
</dbReference>